<dbReference type="Proteomes" id="UP001521209">
    <property type="component" value="Unassembled WGS sequence"/>
</dbReference>
<accession>A0ABS9DW36</accession>
<comment type="caution">
    <text evidence="1">The sequence shown here is derived from an EMBL/GenBank/DDBJ whole genome shotgun (WGS) entry which is preliminary data.</text>
</comment>
<evidence type="ECO:0000313" key="2">
    <source>
        <dbReference type="Proteomes" id="UP001521209"/>
    </source>
</evidence>
<dbReference type="RefSeq" id="WP_235704182.1">
    <property type="nucleotide sequence ID" value="NZ_JAKGBZ010000015.1"/>
</dbReference>
<dbReference type="EMBL" id="JAKGBZ010000015">
    <property type="protein sequence ID" value="MCF3946952.1"/>
    <property type="molecule type" value="Genomic_DNA"/>
</dbReference>
<protein>
    <submittedName>
        <fullName evidence="1">Uncharacterized protein</fullName>
    </submittedName>
</protein>
<proteinExistence type="predicted"/>
<sequence length="332" mass="35644">MTFVPFQDADGICDRFLALLSRHNIQPPAGSSFEDELLSLTQLLEVTKNPGLVQGTQQVMLLRAAAGVHDFAAKVLSAEPLTEFAGFLPHLRLVAQTKFAAASLSQNMSSAYNDDTARKMAELYMGCLAAHVGTQVELDSPTAAKGDNPDVILTATPTVDGVDQPAEKWALAIKTIGTSQGQTIFERIKEGAKQIDDQECSAHKGMVVINAKNALDHQALWNGPFSDLQAAMDALGNQLDSLADNANIDRPQSEWDEIFSGKVKRPVLFLGQSLVHLRTQAGVRTPTALKMLRAYGANSALDPAAHGLAHRLNHFMQTILLGIPGGAGRQPC</sequence>
<organism evidence="1 2">
    <name type="scientific">Acidiphilium iwatense</name>
    <dbReference type="NCBI Taxonomy" id="768198"/>
    <lineage>
        <taxon>Bacteria</taxon>
        <taxon>Pseudomonadati</taxon>
        <taxon>Pseudomonadota</taxon>
        <taxon>Alphaproteobacteria</taxon>
        <taxon>Acetobacterales</taxon>
        <taxon>Acidocellaceae</taxon>
        <taxon>Acidiphilium</taxon>
    </lineage>
</organism>
<keyword evidence="2" id="KW-1185">Reference proteome</keyword>
<evidence type="ECO:0000313" key="1">
    <source>
        <dbReference type="EMBL" id="MCF3946952.1"/>
    </source>
</evidence>
<name>A0ABS9DW36_9PROT</name>
<gene>
    <name evidence="1" type="ORF">L2A60_09695</name>
</gene>
<reference evidence="1 2" key="1">
    <citation type="submission" date="2022-01" db="EMBL/GenBank/DDBJ databases">
        <authorList>
            <person name="Won M."/>
            <person name="Kim S.-J."/>
            <person name="Kwon S.-W."/>
        </authorList>
    </citation>
    <scope>NUCLEOTIDE SEQUENCE [LARGE SCALE GENOMIC DNA]</scope>
    <source>
        <strain evidence="1 2">KCTC 23505</strain>
    </source>
</reference>